<dbReference type="GO" id="GO:0004803">
    <property type="term" value="F:transposase activity"/>
    <property type="evidence" value="ECO:0007669"/>
    <property type="project" value="InterPro"/>
</dbReference>
<evidence type="ECO:0000313" key="3">
    <source>
        <dbReference type="Proteomes" id="UP000199603"/>
    </source>
</evidence>
<feature type="domain" description="Transposase IS200-like" evidence="1">
    <location>
        <begin position="9"/>
        <end position="132"/>
    </location>
</feature>
<keyword evidence="3" id="KW-1185">Reference proteome</keyword>
<dbReference type="InterPro" id="IPR036515">
    <property type="entry name" value="Transposase_17_sf"/>
</dbReference>
<dbReference type="PANTHER" id="PTHR36966">
    <property type="entry name" value="REP-ASSOCIATED TYROSINE TRANSPOSASE"/>
    <property type="match status" value="1"/>
</dbReference>
<dbReference type="Proteomes" id="UP000199603">
    <property type="component" value="Unassembled WGS sequence"/>
</dbReference>
<dbReference type="SUPFAM" id="SSF143422">
    <property type="entry name" value="Transposase IS200-like"/>
    <property type="match status" value="1"/>
</dbReference>
<dbReference type="GO" id="GO:0043565">
    <property type="term" value="F:sequence-specific DNA binding"/>
    <property type="evidence" value="ECO:0007669"/>
    <property type="project" value="TreeGrafter"/>
</dbReference>
<dbReference type="AlphaFoldDB" id="A0A1G6XAU9"/>
<dbReference type="PANTHER" id="PTHR36966:SF1">
    <property type="entry name" value="REP-ASSOCIATED TYROSINE TRANSPOSASE"/>
    <property type="match status" value="1"/>
</dbReference>
<dbReference type="InterPro" id="IPR052715">
    <property type="entry name" value="RAYT_transposase"/>
</dbReference>
<sequence>MPNYRRPRIPGATSFFTVNLWNREARLLVENIEALRAAFRETRRVLPFTPIAMVVLPDHLHCLWALPEGDCNSAARWQRIKSGFSRAVPEGELRSASRASSRERGLWQRRYFERVIVDTLDLRAHINYIHYNPVKHGHVQRAIDWPHSSFHRYVERGWLAPDWGTSLAAFHHALGEARP</sequence>
<dbReference type="EMBL" id="FNAG01000006">
    <property type="protein sequence ID" value="SDD75222.1"/>
    <property type="molecule type" value="Genomic_DNA"/>
</dbReference>
<reference evidence="2 3" key="1">
    <citation type="submission" date="2016-10" db="EMBL/GenBank/DDBJ databases">
        <authorList>
            <person name="de Groot N.N."/>
        </authorList>
    </citation>
    <scope>NUCLEOTIDE SEQUENCE [LARGE SCALE GENOMIC DNA]</scope>
    <source>
        <strain evidence="2 3">DSM 16957</strain>
    </source>
</reference>
<accession>A0A1G6XAU9</accession>
<evidence type="ECO:0000313" key="2">
    <source>
        <dbReference type="EMBL" id="SDD75222.1"/>
    </source>
</evidence>
<organism evidence="2 3">
    <name type="scientific">Aquimonas voraii</name>
    <dbReference type="NCBI Taxonomy" id="265719"/>
    <lineage>
        <taxon>Bacteria</taxon>
        <taxon>Pseudomonadati</taxon>
        <taxon>Pseudomonadota</taxon>
        <taxon>Gammaproteobacteria</taxon>
        <taxon>Lysobacterales</taxon>
        <taxon>Lysobacteraceae</taxon>
        <taxon>Aquimonas</taxon>
    </lineage>
</organism>
<dbReference type="InterPro" id="IPR002686">
    <property type="entry name" value="Transposase_17"/>
</dbReference>
<dbReference type="SMART" id="SM01321">
    <property type="entry name" value="Y1_Tnp"/>
    <property type="match status" value="1"/>
</dbReference>
<evidence type="ECO:0000259" key="1">
    <source>
        <dbReference type="SMART" id="SM01321"/>
    </source>
</evidence>
<gene>
    <name evidence="2" type="ORF">SAMN04488509_106132</name>
</gene>
<name>A0A1G6XAU9_9GAMM</name>
<protein>
    <submittedName>
        <fullName evidence="2">Putative transposase</fullName>
    </submittedName>
</protein>
<proteinExistence type="predicted"/>
<dbReference type="OrthoDB" id="9794403at2"/>
<dbReference type="NCBIfam" id="NF047646">
    <property type="entry name" value="REP_Tyr_transpos"/>
    <property type="match status" value="1"/>
</dbReference>
<dbReference type="GO" id="GO:0006313">
    <property type="term" value="P:DNA transposition"/>
    <property type="evidence" value="ECO:0007669"/>
    <property type="project" value="InterPro"/>
</dbReference>
<dbReference type="Gene3D" id="3.30.70.1290">
    <property type="entry name" value="Transposase IS200-like"/>
    <property type="match status" value="1"/>
</dbReference>